<accession>A0A7M3MIT6</accession>
<gene>
    <name evidence="2" type="ORF">DPQ33_02825</name>
</gene>
<feature type="domain" description="Stress-response A/B barrel" evidence="1">
    <location>
        <begin position="2"/>
        <end position="98"/>
    </location>
</feature>
<sequence>MIKHIVMWTLKTDSDKGTPAENAAAMKEKLEALVGKIPQIRELEVGVEVFESAPQTDAILYSVFDSREDLKAYATHPLHLEVVEFVKAVAAERRVVDYEI</sequence>
<protein>
    <submittedName>
        <fullName evidence="2">Dabb family protein</fullName>
    </submittedName>
</protein>
<evidence type="ECO:0000313" key="2">
    <source>
        <dbReference type="EMBL" id="TVM19310.1"/>
    </source>
</evidence>
<dbReference type="InterPro" id="IPR011008">
    <property type="entry name" value="Dimeric_a/b-barrel"/>
</dbReference>
<keyword evidence="3" id="KW-1185">Reference proteome</keyword>
<dbReference type="PANTHER" id="PTHR37832:SF1">
    <property type="entry name" value="STRESS-RESPONSE A_B BARREL DOMAIN-CONTAINING PROTEIN"/>
    <property type="match status" value="1"/>
</dbReference>
<dbReference type="OrthoDB" id="9808130at2"/>
<dbReference type="Gene3D" id="3.30.70.100">
    <property type="match status" value="1"/>
</dbReference>
<dbReference type="RefSeq" id="WP_144301668.1">
    <property type="nucleotide sequence ID" value="NZ_QMIE01000002.1"/>
</dbReference>
<organism evidence="2 3">
    <name type="scientific">Oceanidesulfovibrio indonesiensis</name>
    <dbReference type="NCBI Taxonomy" id="54767"/>
    <lineage>
        <taxon>Bacteria</taxon>
        <taxon>Pseudomonadati</taxon>
        <taxon>Thermodesulfobacteriota</taxon>
        <taxon>Desulfovibrionia</taxon>
        <taxon>Desulfovibrionales</taxon>
        <taxon>Desulfovibrionaceae</taxon>
        <taxon>Oceanidesulfovibrio</taxon>
    </lineage>
</organism>
<dbReference type="Pfam" id="PF07876">
    <property type="entry name" value="Dabb"/>
    <property type="match status" value="1"/>
</dbReference>
<reference evidence="2 3" key="1">
    <citation type="submission" date="2018-06" db="EMBL/GenBank/DDBJ databases">
        <title>Complete genome of Desulfovibrio indonesiensis P37SLT.</title>
        <authorList>
            <person name="Crispim J.S."/>
            <person name="Vidigal P.M.P."/>
            <person name="Silva L.C.F."/>
            <person name="Laguardia C.N."/>
            <person name="Araujo L.C."/>
            <person name="Dias R.S."/>
            <person name="Sousa M.P."/>
            <person name="Paula S.O."/>
            <person name="Silva C."/>
        </authorList>
    </citation>
    <scope>NUCLEOTIDE SEQUENCE [LARGE SCALE GENOMIC DNA]</scope>
    <source>
        <strain evidence="2 3">P37SLT</strain>
    </source>
</reference>
<dbReference type="InterPro" id="IPR013097">
    <property type="entry name" value="Dabb"/>
</dbReference>
<dbReference type="Proteomes" id="UP000448292">
    <property type="component" value="Unassembled WGS sequence"/>
</dbReference>
<dbReference type="AlphaFoldDB" id="A0A7M3MIT6"/>
<dbReference type="SMART" id="SM00886">
    <property type="entry name" value="Dabb"/>
    <property type="match status" value="1"/>
</dbReference>
<name>A0A7M3MIT6_9BACT</name>
<dbReference type="EMBL" id="QMIE01000002">
    <property type="protein sequence ID" value="TVM19310.1"/>
    <property type="molecule type" value="Genomic_DNA"/>
</dbReference>
<proteinExistence type="predicted"/>
<dbReference type="PANTHER" id="PTHR37832">
    <property type="entry name" value="BLL2683 PROTEIN"/>
    <property type="match status" value="1"/>
</dbReference>
<evidence type="ECO:0000259" key="1">
    <source>
        <dbReference type="PROSITE" id="PS51502"/>
    </source>
</evidence>
<dbReference type="PROSITE" id="PS51502">
    <property type="entry name" value="S_R_A_B_BARREL"/>
    <property type="match status" value="1"/>
</dbReference>
<evidence type="ECO:0000313" key="3">
    <source>
        <dbReference type="Proteomes" id="UP000448292"/>
    </source>
</evidence>
<dbReference type="SUPFAM" id="SSF54909">
    <property type="entry name" value="Dimeric alpha+beta barrel"/>
    <property type="match status" value="1"/>
</dbReference>
<comment type="caution">
    <text evidence="2">The sequence shown here is derived from an EMBL/GenBank/DDBJ whole genome shotgun (WGS) entry which is preliminary data.</text>
</comment>